<dbReference type="PANTHER" id="PTHR46112">
    <property type="entry name" value="AMINOPEPTIDASE"/>
    <property type="match status" value="1"/>
</dbReference>
<dbReference type="AlphaFoldDB" id="A0A948RUX4"/>
<proteinExistence type="predicted"/>
<evidence type="ECO:0000313" key="2">
    <source>
        <dbReference type="EMBL" id="MBU2689412.1"/>
    </source>
</evidence>
<dbReference type="SUPFAM" id="SSF55920">
    <property type="entry name" value="Creatinase/aminopeptidase"/>
    <property type="match status" value="1"/>
</dbReference>
<dbReference type="InterPro" id="IPR000994">
    <property type="entry name" value="Pept_M24"/>
</dbReference>
<reference evidence="2" key="1">
    <citation type="submission" date="2021-05" db="EMBL/GenBank/DDBJ databases">
        <title>Energy efficiency and biological interactions define the core microbiome of deep oligotrophic groundwater.</title>
        <authorList>
            <person name="Mehrshad M."/>
            <person name="Lopez-Fernandez M."/>
            <person name="Bell E."/>
            <person name="Bernier-Latmani R."/>
            <person name="Bertilsson S."/>
            <person name="Dopson M."/>
        </authorList>
    </citation>
    <scope>NUCLEOTIDE SEQUENCE</scope>
    <source>
        <strain evidence="2">Modern_marine.mb.64</strain>
    </source>
</reference>
<dbReference type="InterPro" id="IPR050659">
    <property type="entry name" value="Peptidase_M24B"/>
</dbReference>
<dbReference type="Gene3D" id="3.90.230.10">
    <property type="entry name" value="Creatinase/methionine aminopeptidase superfamily"/>
    <property type="match status" value="1"/>
</dbReference>
<dbReference type="Pfam" id="PF00557">
    <property type="entry name" value="Peptidase_M24"/>
    <property type="match status" value="1"/>
</dbReference>
<evidence type="ECO:0000259" key="1">
    <source>
        <dbReference type="Pfam" id="PF00557"/>
    </source>
</evidence>
<evidence type="ECO:0000313" key="3">
    <source>
        <dbReference type="Proteomes" id="UP000777784"/>
    </source>
</evidence>
<name>A0A948RUX4_UNCEI</name>
<dbReference type="Proteomes" id="UP000777784">
    <property type="component" value="Unassembled WGS sequence"/>
</dbReference>
<dbReference type="InterPro" id="IPR036005">
    <property type="entry name" value="Creatinase/aminopeptidase-like"/>
</dbReference>
<gene>
    <name evidence="2" type="ORF">KJ970_00665</name>
</gene>
<comment type="caution">
    <text evidence="2">The sequence shown here is derived from an EMBL/GenBank/DDBJ whole genome shotgun (WGS) entry which is preliminary data.</text>
</comment>
<protein>
    <submittedName>
        <fullName evidence="2">Xaa-Pro peptidase family protein</fullName>
    </submittedName>
</protein>
<organism evidence="2 3">
    <name type="scientific">Eiseniibacteriota bacterium</name>
    <dbReference type="NCBI Taxonomy" id="2212470"/>
    <lineage>
        <taxon>Bacteria</taxon>
        <taxon>Candidatus Eiseniibacteriota</taxon>
    </lineage>
</organism>
<dbReference type="PANTHER" id="PTHR46112:SF8">
    <property type="entry name" value="CYTOPLASMIC PEPTIDASE PEPQ-RELATED"/>
    <property type="match status" value="1"/>
</dbReference>
<accession>A0A948RUX4</accession>
<dbReference type="EMBL" id="JAHJDP010000004">
    <property type="protein sequence ID" value="MBU2689412.1"/>
    <property type="molecule type" value="Genomic_DNA"/>
</dbReference>
<sequence>MTQLVHEKLHQVEGILKELDIDCWLTFVRETTDAGDPVLPLILDHPLTWQSALILTQSGERIAIVGKYEDEAVRSSGAWSKVLTYVQSIKEPLCNELNRLQPKEVALNYSLNDVKADGLTFGLFELLKQHLSETPFASRFLSAEKIIGTLRGRKSPGEIQRVRRAIATTEEIFLDLTRYARPGHTEIDIHGHLHDAAARRHVGLAWEAALCPSVTTGPGSMAGHGFPSDQLCVSEGNIFHIDYGVRRDGYCSDLQRSWYVPRTGETRPPESVQKGFDTVRRAILAAAEVLQPGVEGWTVDAAARRVVIEAGYPEYQHATGHQVGRACHDGGGVLGPQWERYGQTPFFPIEEGNIFTLELGVDLEGRGYLGLEEMVLVTKKGIEWLSSPQESLPLLPV</sequence>
<feature type="domain" description="Peptidase M24" evidence="1">
    <location>
        <begin position="161"/>
        <end position="379"/>
    </location>
</feature>